<protein>
    <recommendedName>
        <fullName evidence="4">Transposase</fullName>
    </recommendedName>
</protein>
<feature type="compositionally biased region" description="Basic and acidic residues" evidence="1">
    <location>
        <begin position="20"/>
        <end position="35"/>
    </location>
</feature>
<sequence length="130" mass="14554">MNQEQGQQEPDPAVTPNWKHRADYIRTRSTRKESSGETNIEPEWADEAFTDPQAVAFRPDPASKKGQSDRTIGWSETAGFVVTVITVTEGTTVWGANAWQSNSSDQRRYQDQTRPPADNENNDASKKEGL</sequence>
<dbReference type="RefSeq" id="WP_377180800.1">
    <property type="nucleotide sequence ID" value="NZ_JBHUOG010000001.1"/>
</dbReference>
<name>A0ABW5VMW7_9MICO</name>
<accession>A0ABW5VMW7</accession>
<comment type="caution">
    <text evidence="2">The sequence shown here is derived from an EMBL/GenBank/DDBJ whole genome shotgun (WGS) entry which is preliminary data.</text>
</comment>
<dbReference type="EMBL" id="JBHUOG010000001">
    <property type="protein sequence ID" value="MFD2792962.1"/>
    <property type="molecule type" value="Genomic_DNA"/>
</dbReference>
<feature type="region of interest" description="Disordered" evidence="1">
    <location>
        <begin position="95"/>
        <end position="130"/>
    </location>
</feature>
<evidence type="ECO:0000256" key="1">
    <source>
        <dbReference type="SAM" id="MobiDB-lite"/>
    </source>
</evidence>
<evidence type="ECO:0008006" key="4">
    <source>
        <dbReference type="Google" id="ProtNLM"/>
    </source>
</evidence>
<proteinExistence type="predicted"/>
<evidence type="ECO:0000313" key="3">
    <source>
        <dbReference type="Proteomes" id="UP001597479"/>
    </source>
</evidence>
<dbReference type="Proteomes" id="UP001597479">
    <property type="component" value="Unassembled WGS sequence"/>
</dbReference>
<keyword evidence="3" id="KW-1185">Reference proteome</keyword>
<reference evidence="3" key="1">
    <citation type="journal article" date="2019" name="Int. J. Syst. Evol. Microbiol.">
        <title>The Global Catalogue of Microorganisms (GCM) 10K type strain sequencing project: providing services to taxonomists for standard genome sequencing and annotation.</title>
        <authorList>
            <consortium name="The Broad Institute Genomics Platform"/>
            <consortium name="The Broad Institute Genome Sequencing Center for Infectious Disease"/>
            <person name="Wu L."/>
            <person name="Ma J."/>
        </authorList>
    </citation>
    <scope>NUCLEOTIDE SEQUENCE [LARGE SCALE GENOMIC DNA]</scope>
    <source>
        <strain evidence="3">CCM 7044</strain>
    </source>
</reference>
<organism evidence="2 3">
    <name type="scientific">Promicromonospora vindobonensis</name>
    <dbReference type="NCBI Taxonomy" id="195748"/>
    <lineage>
        <taxon>Bacteria</taxon>
        <taxon>Bacillati</taxon>
        <taxon>Actinomycetota</taxon>
        <taxon>Actinomycetes</taxon>
        <taxon>Micrococcales</taxon>
        <taxon>Promicromonosporaceae</taxon>
        <taxon>Promicromonospora</taxon>
    </lineage>
</organism>
<gene>
    <name evidence="2" type="ORF">ACFS27_05310</name>
</gene>
<evidence type="ECO:0000313" key="2">
    <source>
        <dbReference type="EMBL" id="MFD2792962.1"/>
    </source>
</evidence>
<feature type="region of interest" description="Disordered" evidence="1">
    <location>
        <begin position="1"/>
        <end position="51"/>
    </location>
</feature>